<accession>A0A383DPQ5</accession>
<sequence length="25" mass="2760">MLQSVPVYLLAQFAVLRVARSNRAG</sequence>
<dbReference type="AlphaFoldDB" id="A0A383DPQ5"/>
<proteinExistence type="predicted"/>
<reference evidence="1" key="1">
    <citation type="submission" date="2018-05" db="EMBL/GenBank/DDBJ databases">
        <authorList>
            <person name="Lanie J.A."/>
            <person name="Ng W.-L."/>
            <person name="Kazmierczak K.M."/>
            <person name="Andrzejewski T.M."/>
            <person name="Davidsen T.M."/>
            <person name="Wayne K.J."/>
            <person name="Tettelin H."/>
            <person name="Glass J.I."/>
            <person name="Rusch D."/>
            <person name="Podicherti R."/>
            <person name="Tsui H.-C.T."/>
            <person name="Winkler M.E."/>
        </authorList>
    </citation>
    <scope>NUCLEOTIDE SEQUENCE</scope>
</reference>
<feature type="non-terminal residue" evidence="1">
    <location>
        <position position="25"/>
    </location>
</feature>
<organism evidence="1">
    <name type="scientific">marine metagenome</name>
    <dbReference type="NCBI Taxonomy" id="408172"/>
    <lineage>
        <taxon>unclassified sequences</taxon>
        <taxon>metagenomes</taxon>
        <taxon>ecological metagenomes</taxon>
    </lineage>
</organism>
<evidence type="ECO:0000313" key="1">
    <source>
        <dbReference type="EMBL" id="SVE45848.1"/>
    </source>
</evidence>
<name>A0A383DPQ5_9ZZZZ</name>
<protein>
    <submittedName>
        <fullName evidence="1">Uncharacterized protein</fullName>
    </submittedName>
</protein>
<gene>
    <name evidence="1" type="ORF">METZ01_LOCUS498702</name>
</gene>
<dbReference type="EMBL" id="UINC01218710">
    <property type="protein sequence ID" value="SVE45848.1"/>
    <property type="molecule type" value="Genomic_DNA"/>
</dbReference>